<dbReference type="Pfam" id="PF06736">
    <property type="entry name" value="TMEM175"/>
    <property type="match status" value="1"/>
</dbReference>
<name>A0A1N7CDS6_9NOCA</name>
<evidence type="ECO:0000256" key="6">
    <source>
        <dbReference type="ARBA" id="ARBA00022826"/>
    </source>
</evidence>
<keyword evidence="11" id="KW-0407">Ion channel</keyword>
<keyword evidence="8 13" id="KW-1133">Transmembrane helix</keyword>
<keyword evidence="7" id="KW-0630">Potassium</keyword>
<evidence type="ECO:0000313" key="15">
    <source>
        <dbReference type="Proteomes" id="UP000186218"/>
    </source>
</evidence>
<evidence type="ECO:0000256" key="2">
    <source>
        <dbReference type="ARBA" id="ARBA00006920"/>
    </source>
</evidence>
<proteinExistence type="inferred from homology"/>
<dbReference type="AlphaFoldDB" id="A0A1N7CDS6"/>
<dbReference type="EMBL" id="FTNT01000001">
    <property type="protein sequence ID" value="SIR61742.1"/>
    <property type="molecule type" value="Genomic_DNA"/>
</dbReference>
<keyword evidence="10 13" id="KW-0472">Membrane</keyword>
<evidence type="ECO:0000256" key="10">
    <source>
        <dbReference type="ARBA" id="ARBA00023136"/>
    </source>
</evidence>
<comment type="similarity">
    <text evidence="2">Belongs to the TMEM175 family.</text>
</comment>
<accession>A0A1N7CDS6</accession>
<dbReference type="InterPro" id="IPR010617">
    <property type="entry name" value="TMEM175-like"/>
</dbReference>
<dbReference type="OrthoDB" id="7626281at2"/>
<keyword evidence="15" id="KW-1185">Reference proteome</keyword>
<dbReference type="GO" id="GO:0005267">
    <property type="term" value="F:potassium channel activity"/>
    <property type="evidence" value="ECO:0007669"/>
    <property type="project" value="UniProtKB-KW"/>
</dbReference>
<dbReference type="STRING" id="1344003.SAMN05445060_0062"/>
<evidence type="ECO:0000256" key="4">
    <source>
        <dbReference type="ARBA" id="ARBA00022538"/>
    </source>
</evidence>
<evidence type="ECO:0000256" key="13">
    <source>
        <dbReference type="SAM" id="Phobius"/>
    </source>
</evidence>
<gene>
    <name evidence="14" type="ORF">SAMN05445060_0062</name>
</gene>
<feature type="transmembrane region" description="Helical" evidence="13">
    <location>
        <begin position="37"/>
        <end position="56"/>
    </location>
</feature>
<dbReference type="PANTHER" id="PTHR31462">
    <property type="entry name" value="ENDOSOMAL/LYSOSOMAL POTASSIUM CHANNEL TMEM175"/>
    <property type="match status" value="1"/>
</dbReference>
<dbReference type="PANTHER" id="PTHR31462:SF5">
    <property type="entry name" value="ENDOSOMAL_LYSOSOMAL PROTON CHANNEL TMEM175"/>
    <property type="match status" value="1"/>
</dbReference>
<organism evidence="14 15">
    <name type="scientific">Williamsia sterculiae</name>
    <dbReference type="NCBI Taxonomy" id="1344003"/>
    <lineage>
        <taxon>Bacteria</taxon>
        <taxon>Bacillati</taxon>
        <taxon>Actinomycetota</taxon>
        <taxon>Actinomycetes</taxon>
        <taxon>Mycobacteriales</taxon>
        <taxon>Nocardiaceae</taxon>
        <taxon>Williamsia</taxon>
    </lineage>
</organism>
<keyword evidence="6" id="KW-0631">Potassium channel</keyword>
<evidence type="ECO:0000256" key="11">
    <source>
        <dbReference type="ARBA" id="ARBA00023303"/>
    </source>
</evidence>
<evidence type="ECO:0000256" key="12">
    <source>
        <dbReference type="ARBA" id="ARBA00034430"/>
    </source>
</evidence>
<feature type="transmembrane region" description="Helical" evidence="13">
    <location>
        <begin position="7"/>
        <end position="25"/>
    </location>
</feature>
<evidence type="ECO:0000313" key="14">
    <source>
        <dbReference type="EMBL" id="SIR61742.1"/>
    </source>
</evidence>
<protein>
    <submittedName>
        <fullName evidence="14">Uncharacterized membrane protein</fullName>
    </submittedName>
</protein>
<feature type="transmembrane region" description="Helical" evidence="13">
    <location>
        <begin position="147"/>
        <end position="164"/>
    </location>
</feature>
<feature type="transmembrane region" description="Helical" evidence="13">
    <location>
        <begin position="76"/>
        <end position="95"/>
    </location>
</feature>
<keyword evidence="3" id="KW-0813">Transport</keyword>
<keyword evidence="4" id="KW-0633">Potassium transport</keyword>
<evidence type="ECO:0000256" key="3">
    <source>
        <dbReference type="ARBA" id="ARBA00022448"/>
    </source>
</evidence>
<dbReference type="RefSeq" id="WP_076475515.1">
    <property type="nucleotide sequence ID" value="NZ_FTNT01000001.1"/>
</dbReference>
<sequence>MTTGRLEAFSDGVLAIIITIMVLELKAPEGTRITDLGHATGTGLLTYLLSFVYVGIYWNNHQHTFQLTQKINGRVLWANLALLFFLSLLPFATTWMDDSEFARTPVVFYGVLLLLISLAYFVLQRVIKTAEGDDSALRVALGGDRKGKISVVLYIVGIVAALVVTAADAGVWIALSLFVVVAILWIIPDSRIDRYYNDQ</sequence>
<reference evidence="14 15" key="1">
    <citation type="submission" date="2017-01" db="EMBL/GenBank/DDBJ databases">
        <authorList>
            <person name="Mah S.A."/>
            <person name="Swanson W.J."/>
            <person name="Moy G.W."/>
            <person name="Vacquier V.D."/>
        </authorList>
    </citation>
    <scope>NUCLEOTIDE SEQUENCE [LARGE SCALE GENOMIC DNA]</scope>
    <source>
        <strain evidence="14 15">CPCC 203464</strain>
    </source>
</reference>
<evidence type="ECO:0000256" key="5">
    <source>
        <dbReference type="ARBA" id="ARBA00022692"/>
    </source>
</evidence>
<dbReference type="GO" id="GO:0015252">
    <property type="term" value="F:proton channel activity"/>
    <property type="evidence" value="ECO:0007669"/>
    <property type="project" value="InterPro"/>
</dbReference>
<keyword evidence="5 13" id="KW-0812">Transmembrane</keyword>
<dbReference type="GO" id="GO:0016020">
    <property type="term" value="C:membrane"/>
    <property type="evidence" value="ECO:0007669"/>
    <property type="project" value="UniProtKB-SubCell"/>
</dbReference>
<dbReference type="Proteomes" id="UP000186218">
    <property type="component" value="Unassembled WGS sequence"/>
</dbReference>
<evidence type="ECO:0000256" key="7">
    <source>
        <dbReference type="ARBA" id="ARBA00022958"/>
    </source>
</evidence>
<evidence type="ECO:0000256" key="9">
    <source>
        <dbReference type="ARBA" id="ARBA00023065"/>
    </source>
</evidence>
<keyword evidence="9" id="KW-0406">Ion transport</keyword>
<feature type="transmembrane region" description="Helical" evidence="13">
    <location>
        <begin position="107"/>
        <end position="127"/>
    </location>
</feature>
<comment type="subcellular location">
    <subcellularLocation>
        <location evidence="1">Membrane</location>
        <topology evidence="1">Multi-pass membrane protein</topology>
    </subcellularLocation>
</comment>
<comment type="catalytic activity">
    <reaction evidence="12">
        <text>K(+)(in) = K(+)(out)</text>
        <dbReference type="Rhea" id="RHEA:29463"/>
        <dbReference type="ChEBI" id="CHEBI:29103"/>
    </reaction>
</comment>
<evidence type="ECO:0000256" key="1">
    <source>
        <dbReference type="ARBA" id="ARBA00004141"/>
    </source>
</evidence>
<feature type="transmembrane region" description="Helical" evidence="13">
    <location>
        <begin position="170"/>
        <end position="187"/>
    </location>
</feature>
<evidence type="ECO:0000256" key="8">
    <source>
        <dbReference type="ARBA" id="ARBA00022989"/>
    </source>
</evidence>